<dbReference type="PRINTS" id="PR00080">
    <property type="entry name" value="SDRFAMILY"/>
</dbReference>
<dbReference type="GO" id="GO:0004316">
    <property type="term" value="F:3-oxoacyl-[acyl-carrier-protein] reductase (NADPH) activity"/>
    <property type="evidence" value="ECO:0007669"/>
    <property type="project" value="UniProtKB-EC"/>
</dbReference>
<organism evidence="9 10">
    <name type="scientific">Gordonia terrae</name>
    <dbReference type="NCBI Taxonomy" id="2055"/>
    <lineage>
        <taxon>Bacteria</taxon>
        <taxon>Bacillati</taxon>
        <taxon>Actinomycetota</taxon>
        <taxon>Actinomycetes</taxon>
        <taxon>Mycobacteriales</taxon>
        <taxon>Gordoniaceae</taxon>
        <taxon>Gordonia</taxon>
    </lineage>
</organism>
<keyword evidence="3" id="KW-0964">Secreted</keyword>
<dbReference type="FunFam" id="3.40.50.720:FF:000084">
    <property type="entry name" value="Short-chain dehydrogenase reductase"/>
    <property type="match status" value="1"/>
</dbReference>
<dbReference type="InterPro" id="IPR020904">
    <property type="entry name" value="Sc_DH/Rdtase_CS"/>
</dbReference>
<evidence type="ECO:0000256" key="5">
    <source>
        <dbReference type="ARBA" id="ARBA00040781"/>
    </source>
</evidence>
<evidence type="ECO:0000256" key="1">
    <source>
        <dbReference type="ARBA" id="ARBA00004191"/>
    </source>
</evidence>
<gene>
    <name evidence="9" type="ORF">CYJ73_09190</name>
</gene>
<dbReference type="CDD" id="cd05233">
    <property type="entry name" value="SDR_c"/>
    <property type="match status" value="1"/>
</dbReference>
<evidence type="ECO:0000256" key="3">
    <source>
        <dbReference type="ARBA" id="ARBA00022512"/>
    </source>
</evidence>
<evidence type="ECO:0000256" key="2">
    <source>
        <dbReference type="ARBA" id="ARBA00006484"/>
    </source>
</evidence>
<evidence type="ECO:0000313" key="10">
    <source>
        <dbReference type="Proteomes" id="UP000234662"/>
    </source>
</evidence>
<dbReference type="InterPro" id="IPR002347">
    <property type="entry name" value="SDR_fam"/>
</dbReference>
<dbReference type="SUPFAM" id="SSF51735">
    <property type="entry name" value="NAD(P)-binding Rossmann-fold domains"/>
    <property type="match status" value="1"/>
</dbReference>
<comment type="subcellular location">
    <subcellularLocation>
        <location evidence="1">Secreted</location>
        <location evidence="1">Cell wall</location>
    </subcellularLocation>
</comment>
<sequence>MKLQDKVVAVTGGTQGIGRGIAEAALAEGAKVALNGRSKEKGDKALADLGAGDRAAFFAGDVTLQADVEDFIEQTVSAFGRIDVLVNNAGGANDLQPTAQLSDEEWNLVLNWNLNSNFWATRRALQHMIPQSYGRIINISSVEGKQGKPVFTAYVAAKHAINGMTKSIAREVGTQGITVNAICPGLVITDIIKNNGPQTAAAMGMSFEEMVDLFAQESAIKRPNTVEEVSAMAMLLASDAGAGITGAILSVDGGTASY</sequence>
<proteinExistence type="inferred from homology"/>
<dbReference type="RefSeq" id="WP_101819918.1">
    <property type="nucleotide sequence ID" value="NZ_PKJC01000005.1"/>
</dbReference>
<evidence type="ECO:0000313" key="9">
    <source>
        <dbReference type="EMBL" id="PKZ65727.1"/>
    </source>
</evidence>
<dbReference type="Gene3D" id="3.40.50.720">
    <property type="entry name" value="NAD(P)-binding Rossmann-like Domain"/>
    <property type="match status" value="1"/>
</dbReference>
<comment type="similarity">
    <text evidence="2 7">Belongs to the short-chain dehydrogenases/reductases (SDR) family.</text>
</comment>
<dbReference type="InterPro" id="IPR057326">
    <property type="entry name" value="KR_dom"/>
</dbReference>
<evidence type="ECO:0000256" key="4">
    <source>
        <dbReference type="ARBA" id="ARBA00023002"/>
    </source>
</evidence>
<dbReference type="EMBL" id="PKJC01000005">
    <property type="protein sequence ID" value="PKZ65727.1"/>
    <property type="molecule type" value="Genomic_DNA"/>
</dbReference>
<keyword evidence="4" id="KW-0560">Oxidoreductase</keyword>
<dbReference type="PANTHER" id="PTHR42879">
    <property type="entry name" value="3-OXOACYL-(ACYL-CARRIER-PROTEIN) REDUCTASE"/>
    <property type="match status" value="1"/>
</dbReference>
<dbReference type="InterPro" id="IPR036291">
    <property type="entry name" value="NAD(P)-bd_dom_sf"/>
</dbReference>
<dbReference type="GO" id="GO:0032787">
    <property type="term" value="P:monocarboxylic acid metabolic process"/>
    <property type="evidence" value="ECO:0007669"/>
    <property type="project" value="UniProtKB-ARBA"/>
</dbReference>
<dbReference type="PANTHER" id="PTHR42879:SF2">
    <property type="entry name" value="3-OXOACYL-[ACYL-CARRIER-PROTEIN] REDUCTASE FABG"/>
    <property type="match status" value="1"/>
</dbReference>
<keyword evidence="3" id="KW-0134">Cell wall</keyword>
<dbReference type="Proteomes" id="UP000234662">
    <property type="component" value="Unassembled WGS sequence"/>
</dbReference>
<comment type="caution">
    <text evidence="9">The sequence shown here is derived from an EMBL/GenBank/DDBJ whole genome shotgun (WGS) entry which is preliminary data.</text>
</comment>
<dbReference type="PROSITE" id="PS00061">
    <property type="entry name" value="ADH_SHORT"/>
    <property type="match status" value="1"/>
</dbReference>
<feature type="domain" description="Ketoreductase" evidence="8">
    <location>
        <begin position="6"/>
        <end position="185"/>
    </location>
</feature>
<protein>
    <recommendedName>
        <fullName evidence="5">3-oxoacyl-[acyl-carrier-protein] reductase MabA</fullName>
    </recommendedName>
</protein>
<dbReference type="Pfam" id="PF00106">
    <property type="entry name" value="adh_short"/>
    <property type="match status" value="1"/>
</dbReference>
<dbReference type="SMART" id="SM00822">
    <property type="entry name" value="PKS_KR"/>
    <property type="match status" value="1"/>
</dbReference>
<name>A0A2I1R9A9_9ACTN</name>
<dbReference type="InterPro" id="IPR050259">
    <property type="entry name" value="SDR"/>
</dbReference>
<accession>A0A2I1R9A9</accession>
<reference evidence="9 10" key="1">
    <citation type="submission" date="2017-12" db="EMBL/GenBank/DDBJ databases">
        <title>Phylogenetic diversity of female urinary microbiome.</title>
        <authorList>
            <person name="Thomas-White K."/>
            <person name="Wolfe A.J."/>
        </authorList>
    </citation>
    <scope>NUCLEOTIDE SEQUENCE [LARGE SCALE GENOMIC DNA]</scope>
    <source>
        <strain evidence="9 10">UMB0777</strain>
    </source>
</reference>
<evidence type="ECO:0000259" key="8">
    <source>
        <dbReference type="SMART" id="SM00822"/>
    </source>
</evidence>
<dbReference type="STRING" id="2055.BCM27_24260"/>
<evidence type="ECO:0000256" key="7">
    <source>
        <dbReference type="RuleBase" id="RU000363"/>
    </source>
</evidence>
<evidence type="ECO:0000256" key="6">
    <source>
        <dbReference type="ARBA" id="ARBA00047400"/>
    </source>
</evidence>
<comment type="catalytic activity">
    <reaction evidence="6">
        <text>a (3R)-hydroxyacyl-[ACP] + NADP(+) = a 3-oxoacyl-[ACP] + NADPH + H(+)</text>
        <dbReference type="Rhea" id="RHEA:17397"/>
        <dbReference type="Rhea" id="RHEA-COMP:9916"/>
        <dbReference type="Rhea" id="RHEA-COMP:9945"/>
        <dbReference type="ChEBI" id="CHEBI:15378"/>
        <dbReference type="ChEBI" id="CHEBI:57783"/>
        <dbReference type="ChEBI" id="CHEBI:58349"/>
        <dbReference type="ChEBI" id="CHEBI:78776"/>
        <dbReference type="ChEBI" id="CHEBI:78827"/>
        <dbReference type="EC" id="1.1.1.100"/>
    </reaction>
    <physiologicalReaction direction="right-to-left" evidence="6">
        <dbReference type="Rhea" id="RHEA:17399"/>
    </physiologicalReaction>
</comment>
<dbReference type="PRINTS" id="PR00081">
    <property type="entry name" value="GDHRDH"/>
</dbReference>
<dbReference type="AlphaFoldDB" id="A0A2I1R9A9"/>